<dbReference type="GO" id="GO:0046872">
    <property type="term" value="F:metal ion binding"/>
    <property type="evidence" value="ECO:0007669"/>
    <property type="project" value="UniProtKB-KW"/>
</dbReference>
<keyword evidence="4 5" id="KW-0408">Iron</keyword>
<accession>A0A7G2C3Y1</accession>
<sequence length="316" mass="36369">MTSLPIIDIAPLFSDNKEGLQKVAKELDNACRTWGFFYIVGHGIPKERIEALTQMARTFFNQPTEEKMKIDITHSKNHRGYGSYAAEQLDPSQPLDHKETFDMQYDLQNDHPKVKEGHPLRGPNVHPDIPGWRDLMETHYKDMQKVALQLLRGLAIAIGIDEHFFEDKFIEPLSVFRMIHYPALPEEKGRVVCGAHTDYGIVTILYQDNATGLQVRNLQGEWMDAPPVKDSYVVNIGDMMAMWSNDRYKSTSHRVLNPGVDRISMPFFCEPNPDVMIKALENCYDNDTNPKKYPDVLAGDWLQKRFKQTYSYRSGM</sequence>
<dbReference type="Gene3D" id="2.60.120.330">
    <property type="entry name" value="B-lactam Antibiotic, Isopenicillin N Synthase, Chain"/>
    <property type="match status" value="1"/>
</dbReference>
<keyword evidence="2 5" id="KW-0479">Metal-binding</keyword>
<dbReference type="FunFam" id="2.60.120.330:FF:000006">
    <property type="entry name" value="2-oxoglutarate-Fe(II) type oxidoreductase hxnY"/>
    <property type="match status" value="1"/>
</dbReference>
<protein>
    <submittedName>
        <fullName evidence="7">Non-haem dioxygenase in morphine synthesis N-terminal/2OG-Fe(II) oxygenase superfamily, putative</fullName>
    </submittedName>
</protein>
<keyword evidence="8" id="KW-1185">Reference proteome</keyword>
<name>A0A7G2C3Y1_9TRYP</name>
<dbReference type="GO" id="GO:0051213">
    <property type="term" value="F:dioxygenase activity"/>
    <property type="evidence" value="ECO:0007669"/>
    <property type="project" value="UniProtKB-KW"/>
</dbReference>
<feature type="domain" description="Fe2OG dioxygenase" evidence="6">
    <location>
        <begin position="171"/>
        <end position="271"/>
    </location>
</feature>
<dbReference type="PANTHER" id="PTHR10209">
    <property type="entry name" value="OXIDOREDUCTASE, 2OG-FE II OXYGENASE FAMILY PROTEIN"/>
    <property type="match status" value="1"/>
</dbReference>
<evidence type="ECO:0000259" key="6">
    <source>
        <dbReference type="PROSITE" id="PS51471"/>
    </source>
</evidence>
<dbReference type="PRINTS" id="PR00682">
    <property type="entry name" value="IPNSYNTHASE"/>
</dbReference>
<dbReference type="Pfam" id="PF14226">
    <property type="entry name" value="DIOX_N"/>
    <property type="match status" value="1"/>
</dbReference>
<dbReference type="PROSITE" id="PS51471">
    <property type="entry name" value="FE2OG_OXY"/>
    <property type="match status" value="1"/>
</dbReference>
<dbReference type="PANTHER" id="PTHR10209:SF867">
    <property type="entry name" value="2-OXOGLUTARATE (2OG) AND FE(II)-DEPENDENT OXYGENASE SUPERFAMILY PROTEIN"/>
    <property type="match status" value="1"/>
</dbReference>
<evidence type="ECO:0000313" key="8">
    <source>
        <dbReference type="Proteomes" id="UP000515908"/>
    </source>
</evidence>
<evidence type="ECO:0000256" key="2">
    <source>
        <dbReference type="ARBA" id="ARBA00022723"/>
    </source>
</evidence>
<evidence type="ECO:0000313" key="7">
    <source>
        <dbReference type="EMBL" id="CAD2213427.1"/>
    </source>
</evidence>
<evidence type="ECO:0000256" key="3">
    <source>
        <dbReference type="ARBA" id="ARBA00023002"/>
    </source>
</evidence>
<dbReference type="InterPro" id="IPR027443">
    <property type="entry name" value="IPNS-like_sf"/>
</dbReference>
<evidence type="ECO:0000256" key="1">
    <source>
        <dbReference type="ARBA" id="ARBA00008056"/>
    </source>
</evidence>
<comment type="similarity">
    <text evidence="1 5">Belongs to the iron/ascorbate-dependent oxidoreductase family.</text>
</comment>
<dbReference type="VEuPathDB" id="TriTrypDB:ADEAN_000086800"/>
<dbReference type="AlphaFoldDB" id="A0A7G2C3Y1"/>
<proteinExistence type="inferred from homology"/>
<dbReference type="InterPro" id="IPR026992">
    <property type="entry name" value="DIOX_N"/>
</dbReference>
<reference evidence="7 8" key="1">
    <citation type="submission" date="2020-08" db="EMBL/GenBank/DDBJ databases">
        <authorList>
            <person name="Newling K."/>
            <person name="Davey J."/>
            <person name="Forrester S."/>
        </authorList>
    </citation>
    <scope>NUCLEOTIDE SEQUENCE [LARGE SCALE GENOMIC DNA]</scope>
    <source>
        <strain evidence="8">Crithidia deanei Carvalho (ATCC PRA-265)</strain>
    </source>
</reference>
<dbReference type="SUPFAM" id="SSF51197">
    <property type="entry name" value="Clavaminate synthase-like"/>
    <property type="match status" value="1"/>
</dbReference>
<keyword evidence="7" id="KW-0223">Dioxygenase</keyword>
<dbReference type="InterPro" id="IPR044861">
    <property type="entry name" value="IPNS-like_FE2OG_OXY"/>
</dbReference>
<keyword evidence="3 5" id="KW-0560">Oxidoreductase</keyword>
<evidence type="ECO:0000256" key="4">
    <source>
        <dbReference type="ARBA" id="ARBA00023004"/>
    </source>
</evidence>
<dbReference type="Proteomes" id="UP000515908">
    <property type="component" value="Chromosome 01"/>
</dbReference>
<dbReference type="Pfam" id="PF03171">
    <property type="entry name" value="2OG-FeII_Oxy"/>
    <property type="match status" value="1"/>
</dbReference>
<dbReference type="InterPro" id="IPR005123">
    <property type="entry name" value="Oxoglu/Fe-dep_dioxygenase_dom"/>
</dbReference>
<evidence type="ECO:0000256" key="5">
    <source>
        <dbReference type="RuleBase" id="RU003682"/>
    </source>
</evidence>
<dbReference type="EMBL" id="LR877145">
    <property type="protein sequence ID" value="CAD2213427.1"/>
    <property type="molecule type" value="Genomic_DNA"/>
</dbReference>
<organism evidence="7 8">
    <name type="scientific">Angomonas deanei</name>
    <dbReference type="NCBI Taxonomy" id="59799"/>
    <lineage>
        <taxon>Eukaryota</taxon>
        <taxon>Discoba</taxon>
        <taxon>Euglenozoa</taxon>
        <taxon>Kinetoplastea</taxon>
        <taxon>Metakinetoplastina</taxon>
        <taxon>Trypanosomatida</taxon>
        <taxon>Trypanosomatidae</taxon>
        <taxon>Strigomonadinae</taxon>
        <taxon>Angomonas</taxon>
    </lineage>
</organism>
<gene>
    <name evidence="7" type="ORF">ADEAN_000086800</name>
</gene>